<comment type="similarity">
    <text evidence="7">Belongs to the binding-protein-dependent transport system permease family.</text>
</comment>
<dbReference type="PANTHER" id="PTHR43163">
    <property type="entry name" value="DIPEPTIDE TRANSPORT SYSTEM PERMEASE PROTEIN DPPB-RELATED"/>
    <property type="match status" value="1"/>
</dbReference>
<dbReference type="PROSITE" id="PS50928">
    <property type="entry name" value="ABC_TM1"/>
    <property type="match status" value="1"/>
</dbReference>
<dbReference type="Pfam" id="PF19300">
    <property type="entry name" value="BPD_transp_1_N"/>
    <property type="match status" value="1"/>
</dbReference>
<reference evidence="9 12" key="2">
    <citation type="submission" date="2020-07" db="EMBL/GenBank/DDBJ databases">
        <title>Sequencing the genomes of 1000 actinobacteria strains.</title>
        <authorList>
            <person name="Klenk H.-P."/>
        </authorList>
    </citation>
    <scope>NUCLEOTIDE SEQUENCE [LARGE SCALE GENOMIC DNA]</scope>
    <source>
        <strain evidence="9 12">DSM 45117</strain>
    </source>
</reference>
<evidence type="ECO:0000256" key="7">
    <source>
        <dbReference type="RuleBase" id="RU363032"/>
    </source>
</evidence>
<feature type="transmembrane region" description="Helical" evidence="7">
    <location>
        <begin position="302"/>
        <end position="323"/>
    </location>
</feature>
<dbReference type="Proteomes" id="UP000199052">
    <property type="component" value="Unassembled WGS sequence"/>
</dbReference>
<evidence type="ECO:0000313" key="10">
    <source>
        <dbReference type="EMBL" id="SFG19591.1"/>
    </source>
</evidence>
<evidence type="ECO:0000259" key="8">
    <source>
        <dbReference type="PROSITE" id="PS50928"/>
    </source>
</evidence>
<keyword evidence="5 7" id="KW-1133">Transmembrane helix</keyword>
<comment type="subcellular location">
    <subcellularLocation>
        <location evidence="1 7">Cell membrane</location>
        <topology evidence="1 7">Multi-pass membrane protein</topology>
    </subcellularLocation>
</comment>
<gene>
    <name evidence="9" type="ORF">FHR37_002321</name>
    <name evidence="10" type="ORF">SAMN05421678_104282</name>
</gene>
<dbReference type="GO" id="GO:0055085">
    <property type="term" value="P:transmembrane transport"/>
    <property type="evidence" value="ECO:0007669"/>
    <property type="project" value="InterPro"/>
</dbReference>
<reference evidence="10 11" key="1">
    <citation type="submission" date="2016-10" db="EMBL/GenBank/DDBJ databases">
        <authorList>
            <person name="de Groot N.N."/>
        </authorList>
    </citation>
    <scope>NUCLEOTIDE SEQUENCE [LARGE SCALE GENOMIC DNA]</scope>
    <source>
        <strain evidence="10 11">CPCC 202808</strain>
    </source>
</reference>
<evidence type="ECO:0000313" key="9">
    <source>
        <dbReference type="EMBL" id="NYH83470.1"/>
    </source>
</evidence>
<keyword evidence="4 7" id="KW-0812">Transmembrane</keyword>
<evidence type="ECO:0000256" key="1">
    <source>
        <dbReference type="ARBA" id="ARBA00004651"/>
    </source>
</evidence>
<feature type="transmembrane region" description="Helical" evidence="7">
    <location>
        <begin position="148"/>
        <end position="173"/>
    </location>
</feature>
<evidence type="ECO:0000256" key="4">
    <source>
        <dbReference type="ARBA" id="ARBA00022692"/>
    </source>
</evidence>
<dbReference type="Pfam" id="PF00528">
    <property type="entry name" value="BPD_transp_1"/>
    <property type="match status" value="1"/>
</dbReference>
<dbReference type="InterPro" id="IPR035906">
    <property type="entry name" value="MetI-like_sf"/>
</dbReference>
<dbReference type="OrthoDB" id="147688at2"/>
<accession>A0A1I2Q1S5</accession>
<dbReference type="RefSeq" id="WP_092882740.1">
    <property type="nucleotide sequence ID" value="NZ_FOOI01000004.1"/>
</dbReference>
<dbReference type="AlphaFoldDB" id="A0A1I2Q1S5"/>
<proteinExistence type="inferred from homology"/>
<dbReference type="PANTHER" id="PTHR43163:SF6">
    <property type="entry name" value="DIPEPTIDE TRANSPORT SYSTEM PERMEASE PROTEIN DPPB-RELATED"/>
    <property type="match status" value="1"/>
</dbReference>
<dbReference type="EMBL" id="JACBZA010000001">
    <property type="protein sequence ID" value="NYH83470.1"/>
    <property type="molecule type" value="Genomic_DNA"/>
</dbReference>
<feature type="transmembrane region" description="Helical" evidence="7">
    <location>
        <begin position="9"/>
        <end position="28"/>
    </location>
</feature>
<keyword evidence="2 7" id="KW-0813">Transport</keyword>
<protein>
    <submittedName>
        <fullName evidence="10">Peptide/nickel transport system permease protein</fullName>
    </submittedName>
</protein>
<sequence length="330" mass="35905">MFGYIVRRIVAGIAVILVVMVASFFLFFLGPSQPEYAICGNRNCTPDRLQDIRRSLSLDKPMPEQFAEFFTGIVTGREIHSGGFVKKCDVPCLGYSFVADQPVTTMIVQGIPVTISVALGAMVIFTVFGVTTGALAAIHRGTLWDKTLVSGSMVLTSFPYYLVALLAAIYLTIQYQVLPRSGYEPLLQNPLGWFKGLLLPWVVLGAVYATSYARYTRAAMVEALGEDFVRTARAKGLTVRKVNFKHALRAGLTSVVTILGLDLANLLTGTVFTEQIFNVQGLGLIALNAFGNGDLPVIMGSVLYASFLLVALNIVVDIVYSFLDPRVRLG</sequence>
<evidence type="ECO:0000256" key="6">
    <source>
        <dbReference type="ARBA" id="ARBA00023136"/>
    </source>
</evidence>
<evidence type="ECO:0000313" key="11">
    <source>
        <dbReference type="Proteomes" id="UP000199052"/>
    </source>
</evidence>
<dbReference type="CDD" id="cd06261">
    <property type="entry name" value="TM_PBP2"/>
    <property type="match status" value="1"/>
</dbReference>
<dbReference type="SUPFAM" id="SSF161098">
    <property type="entry name" value="MetI-like"/>
    <property type="match status" value="1"/>
</dbReference>
<keyword evidence="6 7" id="KW-0472">Membrane</keyword>
<dbReference type="Proteomes" id="UP000533017">
    <property type="component" value="Unassembled WGS sequence"/>
</dbReference>
<evidence type="ECO:0000256" key="3">
    <source>
        <dbReference type="ARBA" id="ARBA00022475"/>
    </source>
</evidence>
<evidence type="ECO:0000313" key="12">
    <source>
        <dbReference type="Proteomes" id="UP000533017"/>
    </source>
</evidence>
<dbReference type="InterPro" id="IPR045621">
    <property type="entry name" value="BPD_transp_1_N"/>
</dbReference>
<evidence type="ECO:0000256" key="5">
    <source>
        <dbReference type="ARBA" id="ARBA00022989"/>
    </source>
</evidence>
<dbReference type="STRING" id="504797.SAMN05421678_104282"/>
<keyword evidence="12" id="KW-1185">Reference proteome</keyword>
<dbReference type="Gene3D" id="1.10.3720.10">
    <property type="entry name" value="MetI-like"/>
    <property type="match status" value="1"/>
</dbReference>
<feature type="transmembrane region" description="Helical" evidence="7">
    <location>
        <begin position="193"/>
        <end position="210"/>
    </location>
</feature>
<feature type="transmembrane region" description="Helical" evidence="7">
    <location>
        <begin position="250"/>
        <end position="272"/>
    </location>
</feature>
<feature type="transmembrane region" description="Helical" evidence="7">
    <location>
        <begin position="111"/>
        <end position="136"/>
    </location>
</feature>
<feature type="domain" description="ABC transmembrane type-1" evidence="8">
    <location>
        <begin position="111"/>
        <end position="320"/>
    </location>
</feature>
<evidence type="ECO:0000256" key="2">
    <source>
        <dbReference type="ARBA" id="ARBA00022448"/>
    </source>
</evidence>
<dbReference type="GO" id="GO:0005886">
    <property type="term" value="C:plasma membrane"/>
    <property type="evidence" value="ECO:0007669"/>
    <property type="project" value="UniProtKB-SubCell"/>
</dbReference>
<keyword evidence="3" id="KW-1003">Cell membrane</keyword>
<organism evidence="10 11">
    <name type="scientific">Actinopolymorpha cephalotaxi</name>
    <dbReference type="NCBI Taxonomy" id="504797"/>
    <lineage>
        <taxon>Bacteria</taxon>
        <taxon>Bacillati</taxon>
        <taxon>Actinomycetota</taxon>
        <taxon>Actinomycetes</taxon>
        <taxon>Propionibacteriales</taxon>
        <taxon>Actinopolymorphaceae</taxon>
        <taxon>Actinopolymorpha</taxon>
    </lineage>
</organism>
<name>A0A1I2Q1S5_9ACTN</name>
<dbReference type="InterPro" id="IPR000515">
    <property type="entry name" value="MetI-like"/>
</dbReference>
<dbReference type="EMBL" id="FOOI01000004">
    <property type="protein sequence ID" value="SFG19591.1"/>
    <property type="molecule type" value="Genomic_DNA"/>
</dbReference>